<sequence>MASSKSQCRSGWPDLPPDLLGIVLHRLPSLVDRVHLRAVCHAWRSSARLHPLPPVQLPWIVFGDGTLLDVTNNAAHRVRLPDDDASYYSAGENMLFVMHDDGRCSLMDAFSGAMTPQPELAALLRDYKIDPHDGNYKRRIEKVVVSMSPAIPVIAVLTSDCRVFVSTRRQGGEINSCLVLSELSIVDIALFQGKIYGVSPDEELLGFELGNGRLRKPTPAGVKPDVVSGVTQIEGARAQNSMGSLDSYIRYRIQKRFPDSVARLYLVESNDKLLMVKRWVRWNMRDTMAMRGGPGYKRMDRTLRLEVFEADLGDGRPRVGRWKKVDDLGGRAIFVCARCSKSAPAGDGVRQDSIYFLRHHLARKPADGSLGDSGVYDMRHKTITSLLPEASLPAPLAWDSPRFPTWFFPVEN</sequence>
<evidence type="ECO:0000259" key="1">
    <source>
        <dbReference type="Pfam" id="PF00646"/>
    </source>
</evidence>
<accession>A0A8I6WLG7</accession>
<dbReference type="KEGG" id="hvg:123425574"/>
<proteinExistence type="predicted"/>
<name>A0A8I6WLG7_HORVV</name>
<reference evidence="4" key="1">
    <citation type="journal article" date="2012" name="Nature">
        <title>A physical, genetic and functional sequence assembly of the barley genome.</title>
        <authorList>
            <consortium name="The International Barley Genome Sequencing Consortium"/>
            <person name="Mayer K.F."/>
            <person name="Waugh R."/>
            <person name="Brown J.W."/>
            <person name="Schulman A."/>
            <person name="Langridge P."/>
            <person name="Platzer M."/>
            <person name="Fincher G.B."/>
            <person name="Muehlbauer G.J."/>
            <person name="Sato K."/>
            <person name="Close T.J."/>
            <person name="Wise R.P."/>
            <person name="Stein N."/>
        </authorList>
    </citation>
    <scope>NUCLEOTIDE SEQUENCE [LARGE SCALE GENOMIC DNA]</scope>
    <source>
        <strain evidence="4">cv. Morex</strain>
    </source>
</reference>
<dbReference type="PANTHER" id="PTHR33110:SF150">
    <property type="entry name" value="F-BOX DOMAIN-CONTAINING PROTEIN"/>
    <property type="match status" value="1"/>
</dbReference>
<dbReference type="RefSeq" id="XP_044965200.1">
    <property type="nucleotide sequence ID" value="XM_045109265.1"/>
</dbReference>
<dbReference type="InterPro" id="IPR001810">
    <property type="entry name" value="F-box_dom"/>
</dbReference>
<dbReference type="Gene3D" id="1.20.1280.50">
    <property type="match status" value="1"/>
</dbReference>
<organism evidence="3 4">
    <name type="scientific">Hordeum vulgare subsp. vulgare</name>
    <name type="common">Domesticated barley</name>
    <dbReference type="NCBI Taxonomy" id="112509"/>
    <lineage>
        <taxon>Eukaryota</taxon>
        <taxon>Viridiplantae</taxon>
        <taxon>Streptophyta</taxon>
        <taxon>Embryophyta</taxon>
        <taxon>Tracheophyta</taxon>
        <taxon>Spermatophyta</taxon>
        <taxon>Magnoliopsida</taxon>
        <taxon>Liliopsida</taxon>
        <taxon>Poales</taxon>
        <taxon>Poaceae</taxon>
        <taxon>BOP clade</taxon>
        <taxon>Pooideae</taxon>
        <taxon>Triticodae</taxon>
        <taxon>Triticeae</taxon>
        <taxon>Hordeinae</taxon>
        <taxon>Hordeum</taxon>
    </lineage>
</organism>
<dbReference type="Pfam" id="PF00646">
    <property type="entry name" value="F-box"/>
    <property type="match status" value="1"/>
</dbReference>
<evidence type="ECO:0000313" key="3">
    <source>
        <dbReference type="EnsemblPlants" id="HORVU.MOREX.r3.2HG0121790.1.CDS1"/>
    </source>
</evidence>
<feature type="domain" description="KIB1-4 beta-propeller" evidence="2">
    <location>
        <begin position="69"/>
        <end position="377"/>
    </location>
</feature>
<gene>
    <name evidence="3" type="primary">LOC123425574</name>
</gene>
<dbReference type="GeneID" id="123425574"/>
<reference evidence="3" key="3">
    <citation type="submission" date="2022-01" db="UniProtKB">
        <authorList>
            <consortium name="EnsemblPlants"/>
        </authorList>
    </citation>
    <scope>IDENTIFICATION</scope>
    <source>
        <strain evidence="3">subsp. vulgare</strain>
    </source>
</reference>
<dbReference type="PANTHER" id="PTHR33110">
    <property type="entry name" value="F-BOX/KELCH-REPEAT PROTEIN-RELATED"/>
    <property type="match status" value="1"/>
</dbReference>
<feature type="domain" description="F-box" evidence="1">
    <location>
        <begin position="12"/>
        <end position="51"/>
    </location>
</feature>
<dbReference type="EnsemblPlants" id="HORVU.MOREX.r3.2HG0121790.1">
    <property type="protein sequence ID" value="HORVU.MOREX.r3.2HG0121790.1.CDS1"/>
    <property type="gene ID" value="HORVU.MOREX.r3.2HG0121790"/>
</dbReference>
<dbReference type="Pfam" id="PF03478">
    <property type="entry name" value="Beta-prop_KIB1-4"/>
    <property type="match status" value="1"/>
</dbReference>
<evidence type="ECO:0000313" key="4">
    <source>
        <dbReference type="Proteomes" id="UP000011116"/>
    </source>
</evidence>
<dbReference type="Proteomes" id="UP000011116">
    <property type="component" value="Chromosome 2H"/>
</dbReference>
<reference evidence="3" key="2">
    <citation type="submission" date="2020-10" db="EMBL/GenBank/DDBJ databases">
        <authorList>
            <person name="Scholz U."/>
            <person name="Mascher M."/>
            <person name="Fiebig A."/>
        </authorList>
    </citation>
    <scope>NUCLEOTIDE SEQUENCE [LARGE SCALE GENOMIC DNA]</scope>
    <source>
        <strain evidence="3">cv. Morex</strain>
    </source>
</reference>
<keyword evidence="4" id="KW-1185">Reference proteome</keyword>
<dbReference type="InterPro" id="IPR036047">
    <property type="entry name" value="F-box-like_dom_sf"/>
</dbReference>
<dbReference type="AlphaFoldDB" id="A0A8I6WLG7"/>
<protein>
    <recommendedName>
        <fullName evidence="5">DUF295 domain-containing protein</fullName>
    </recommendedName>
</protein>
<dbReference type="Gramene" id="HORVU.MOREX.r2.2HG0100400.1">
    <property type="protein sequence ID" value="HORVU.MOREX.r2.2HG0100400.1.CDS.1"/>
    <property type="gene ID" value="HORVU.MOREX.r2.2HG0100400"/>
</dbReference>
<dbReference type="InterPro" id="IPR005174">
    <property type="entry name" value="KIB1-4_b-propeller"/>
</dbReference>
<dbReference type="Gramene" id="HORVU.MOREX.r3.2HG0121790.1">
    <property type="protein sequence ID" value="HORVU.MOREX.r3.2HG0121790.1.CDS1"/>
    <property type="gene ID" value="HORVU.MOREX.r3.2HG0121790"/>
</dbReference>
<evidence type="ECO:0008006" key="5">
    <source>
        <dbReference type="Google" id="ProtNLM"/>
    </source>
</evidence>
<dbReference type="OrthoDB" id="694183at2759"/>
<evidence type="ECO:0000259" key="2">
    <source>
        <dbReference type="Pfam" id="PF03478"/>
    </source>
</evidence>
<dbReference type="SUPFAM" id="SSF81383">
    <property type="entry name" value="F-box domain"/>
    <property type="match status" value="1"/>
</dbReference>